<feature type="transmembrane region" description="Helical" evidence="1">
    <location>
        <begin position="141"/>
        <end position="167"/>
    </location>
</feature>
<sequence length="233" mass="24321">MSAVTERRADSRAGGVRGLLQPRRETFESVFGVVYRSLMVSVGVGVGALPLAAAIVLVAEPLASWPFLLLCSLPLGPAFAAGCWSFQRSRDAADTGPLREVGIGLLRTWRPALAVWSLVCALTFVVVIDIVAVWGTPFAMLLGPLLVVVLLLAVVAAFGVFAGLAAAPGLRFRAQLLGGLVRTVRRPGTSLLSLVLLVAWALIVLAQPVLGLLALGGFVLYAVWSNAAAALAD</sequence>
<name>A0A3N2BZ04_9MICO</name>
<evidence type="ECO:0000313" key="3">
    <source>
        <dbReference type="Proteomes" id="UP000266915"/>
    </source>
</evidence>
<comment type="caution">
    <text evidence="2">The sequence shown here is derived from an EMBL/GenBank/DDBJ whole genome shotgun (WGS) entry which is preliminary data.</text>
</comment>
<keyword evidence="1" id="KW-0812">Transmembrane</keyword>
<keyword evidence="3" id="KW-1185">Reference proteome</keyword>
<organism evidence="2 3">
    <name type="scientific">Plantibacter flavus</name>
    <dbReference type="NCBI Taxonomy" id="150123"/>
    <lineage>
        <taxon>Bacteria</taxon>
        <taxon>Bacillati</taxon>
        <taxon>Actinomycetota</taxon>
        <taxon>Actinomycetes</taxon>
        <taxon>Micrococcales</taxon>
        <taxon>Microbacteriaceae</taxon>
        <taxon>Plantibacter</taxon>
    </lineage>
</organism>
<proteinExistence type="predicted"/>
<keyword evidence="1" id="KW-1133">Transmembrane helix</keyword>
<evidence type="ECO:0008006" key="4">
    <source>
        <dbReference type="Google" id="ProtNLM"/>
    </source>
</evidence>
<feature type="transmembrane region" description="Helical" evidence="1">
    <location>
        <begin position="188"/>
        <end position="206"/>
    </location>
</feature>
<feature type="transmembrane region" description="Helical" evidence="1">
    <location>
        <begin position="113"/>
        <end position="135"/>
    </location>
</feature>
<keyword evidence="1" id="KW-0472">Membrane</keyword>
<feature type="transmembrane region" description="Helical" evidence="1">
    <location>
        <begin position="33"/>
        <end position="59"/>
    </location>
</feature>
<evidence type="ECO:0000256" key="1">
    <source>
        <dbReference type="SAM" id="Phobius"/>
    </source>
</evidence>
<reference evidence="2 3" key="1">
    <citation type="submission" date="2018-11" db="EMBL/GenBank/DDBJ databases">
        <title>Sequencing the genomes of 1000 actinobacteria strains.</title>
        <authorList>
            <person name="Klenk H.-P."/>
        </authorList>
    </citation>
    <scope>NUCLEOTIDE SEQUENCE [LARGE SCALE GENOMIC DNA]</scope>
    <source>
        <strain evidence="2 3">DSM 14012</strain>
    </source>
</reference>
<evidence type="ECO:0000313" key="2">
    <source>
        <dbReference type="EMBL" id="ROR80498.1"/>
    </source>
</evidence>
<gene>
    <name evidence="2" type="ORF">EDD42_0539</name>
</gene>
<feature type="transmembrane region" description="Helical" evidence="1">
    <location>
        <begin position="212"/>
        <end position="232"/>
    </location>
</feature>
<dbReference type="AlphaFoldDB" id="A0A3N2BZ04"/>
<feature type="transmembrane region" description="Helical" evidence="1">
    <location>
        <begin position="65"/>
        <end position="86"/>
    </location>
</feature>
<dbReference type="RefSeq" id="WP_085511999.1">
    <property type="nucleotide sequence ID" value="NZ_FXAP01000003.1"/>
</dbReference>
<dbReference type="EMBL" id="RKHL01000001">
    <property type="protein sequence ID" value="ROR80498.1"/>
    <property type="molecule type" value="Genomic_DNA"/>
</dbReference>
<accession>A0A3N2BZ04</accession>
<dbReference type="Proteomes" id="UP000266915">
    <property type="component" value="Unassembled WGS sequence"/>
</dbReference>
<protein>
    <recommendedName>
        <fullName evidence="4">DUF624 domain-containing protein</fullName>
    </recommendedName>
</protein>